<sequence>VLLSFIEFRRTRPPGNALGQIEPENLQDVRKLKVLKMSRCRLSEIHPIVYQQLPLLEN</sequence>
<organism evidence="1 2">
    <name type="scientific">Caerostris extrusa</name>
    <name type="common">Bark spider</name>
    <name type="synonym">Caerostris bankana</name>
    <dbReference type="NCBI Taxonomy" id="172846"/>
    <lineage>
        <taxon>Eukaryota</taxon>
        <taxon>Metazoa</taxon>
        <taxon>Ecdysozoa</taxon>
        <taxon>Arthropoda</taxon>
        <taxon>Chelicerata</taxon>
        <taxon>Arachnida</taxon>
        <taxon>Araneae</taxon>
        <taxon>Araneomorphae</taxon>
        <taxon>Entelegynae</taxon>
        <taxon>Araneoidea</taxon>
        <taxon>Araneidae</taxon>
        <taxon>Caerostris</taxon>
    </lineage>
</organism>
<evidence type="ECO:0000313" key="1">
    <source>
        <dbReference type="EMBL" id="GIY02224.1"/>
    </source>
</evidence>
<comment type="caution">
    <text evidence="1">The sequence shown here is derived from an EMBL/GenBank/DDBJ whole genome shotgun (WGS) entry which is preliminary data.</text>
</comment>
<dbReference type="Proteomes" id="UP001054945">
    <property type="component" value="Unassembled WGS sequence"/>
</dbReference>
<reference evidence="1 2" key="1">
    <citation type="submission" date="2021-06" db="EMBL/GenBank/DDBJ databases">
        <title>Caerostris extrusa draft genome.</title>
        <authorList>
            <person name="Kono N."/>
            <person name="Arakawa K."/>
        </authorList>
    </citation>
    <scope>NUCLEOTIDE SEQUENCE [LARGE SCALE GENOMIC DNA]</scope>
</reference>
<gene>
    <name evidence="1" type="ORF">CEXT_328741</name>
</gene>
<dbReference type="AlphaFoldDB" id="A0AAV4PYU6"/>
<dbReference type="SUPFAM" id="SSF52058">
    <property type="entry name" value="L domain-like"/>
    <property type="match status" value="1"/>
</dbReference>
<feature type="non-terminal residue" evidence="1">
    <location>
        <position position="1"/>
    </location>
</feature>
<proteinExistence type="predicted"/>
<evidence type="ECO:0000313" key="2">
    <source>
        <dbReference type="Proteomes" id="UP001054945"/>
    </source>
</evidence>
<accession>A0AAV4PYU6</accession>
<dbReference type="EMBL" id="BPLR01005425">
    <property type="protein sequence ID" value="GIY02224.1"/>
    <property type="molecule type" value="Genomic_DNA"/>
</dbReference>
<keyword evidence="2" id="KW-1185">Reference proteome</keyword>
<protein>
    <submittedName>
        <fullName evidence="1">Uncharacterized protein</fullName>
    </submittedName>
</protein>
<name>A0AAV4PYU6_CAEEX</name>